<evidence type="ECO:0000313" key="11">
    <source>
        <dbReference type="Proteomes" id="UP000282002"/>
    </source>
</evidence>
<evidence type="ECO:0000256" key="8">
    <source>
        <dbReference type="NCBIfam" id="TIGR02465"/>
    </source>
</evidence>
<dbReference type="NCBIfam" id="TIGR02465">
    <property type="entry name" value="chlorocat_1_2"/>
    <property type="match status" value="1"/>
</dbReference>
<accession>A0A3S8U8Q0</accession>
<dbReference type="GO" id="GO:0009712">
    <property type="term" value="P:catechol-containing compound metabolic process"/>
    <property type="evidence" value="ECO:0007669"/>
    <property type="project" value="InterPro"/>
</dbReference>
<organism evidence="10 11">
    <name type="scientific">Tabrizicola piscis</name>
    <dbReference type="NCBI Taxonomy" id="2494374"/>
    <lineage>
        <taxon>Bacteria</taxon>
        <taxon>Pseudomonadati</taxon>
        <taxon>Pseudomonadota</taxon>
        <taxon>Alphaproteobacteria</taxon>
        <taxon>Rhodobacterales</taxon>
        <taxon>Paracoccaceae</taxon>
        <taxon>Tabrizicola</taxon>
    </lineage>
</organism>
<dbReference type="InterPro" id="IPR015889">
    <property type="entry name" value="Intradiol_dOase_core"/>
</dbReference>
<evidence type="ECO:0000256" key="2">
    <source>
        <dbReference type="ARBA" id="ARBA00007825"/>
    </source>
</evidence>
<evidence type="ECO:0000256" key="4">
    <source>
        <dbReference type="ARBA" id="ARBA00022797"/>
    </source>
</evidence>
<dbReference type="InterPro" id="IPR050770">
    <property type="entry name" value="Intradiol_RC_Dioxygenase"/>
</dbReference>
<keyword evidence="5 10" id="KW-0223">Dioxygenase</keyword>
<evidence type="ECO:0000256" key="1">
    <source>
        <dbReference type="ARBA" id="ARBA00001965"/>
    </source>
</evidence>
<dbReference type="InterPro" id="IPR000627">
    <property type="entry name" value="Intradiol_dOase_C"/>
</dbReference>
<evidence type="ECO:0000259" key="9">
    <source>
        <dbReference type="PROSITE" id="PS00083"/>
    </source>
</evidence>
<dbReference type="Gene3D" id="6.10.10.40">
    <property type="entry name" value="Catechol 1,2-dioxygenase multimerisation domain-like"/>
    <property type="match status" value="1"/>
</dbReference>
<keyword evidence="6" id="KW-0560">Oxidoreductase</keyword>
<dbReference type="RefSeq" id="WP_125326231.1">
    <property type="nucleotide sequence ID" value="NZ_CP034328.1"/>
</dbReference>
<evidence type="ECO:0000256" key="7">
    <source>
        <dbReference type="ARBA" id="ARBA00023004"/>
    </source>
</evidence>
<evidence type="ECO:0000256" key="5">
    <source>
        <dbReference type="ARBA" id="ARBA00022964"/>
    </source>
</evidence>
<dbReference type="InterPro" id="IPR007535">
    <property type="entry name" value="Catechol_dOase_N"/>
</dbReference>
<dbReference type="Pfam" id="PF04444">
    <property type="entry name" value="Dioxygenase_N"/>
    <property type="match status" value="1"/>
</dbReference>
<dbReference type="PANTHER" id="PTHR33711">
    <property type="entry name" value="DIOXYGENASE, PUTATIVE (AFU_ORTHOLOGUE AFUA_2G02910)-RELATED"/>
    <property type="match status" value="1"/>
</dbReference>
<keyword evidence="4" id="KW-0058">Aromatic hydrocarbons catabolism</keyword>
<protein>
    <recommendedName>
        <fullName evidence="8">Chlorocatechol 1,2-dioxygenase</fullName>
    </recommendedName>
</protein>
<name>A0A3S8U8Q0_9RHOB</name>
<dbReference type="Gene3D" id="2.60.130.10">
    <property type="entry name" value="Aromatic compound dioxygenase"/>
    <property type="match status" value="1"/>
</dbReference>
<dbReference type="GO" id="GO:0018576">
    <property type="term" value="F:catechol 1,2-dioxygenase activity"/>
    <property type="evidence" value="ECO:0007669"/>
    <property type="project" value="InterPro"/>
</dbReference>
<dbReference type="KEGG" id="taw:EI545_15075"/>
<evidence type="ECO:0000256" key="6">
    <source>
        <dbReference type="ARBA" id="ARBA00023002"/>
    </source>
</evidence>
<dbReference type="OrthoDB" id="9800887at2"/>
<dbReference type="InterPro" id="IPR043029">
    <property type="entry name" value="1_2-CTD_multi_dom"/>
</dbReference>
<proteinExistence type="inferred from homology"/>
<dbReference type="InterPro" id="IPR012817">
    <property type="entry name" value="Chlorcchol_dOase"/>
</dbReference>
<dbReference type="Proteomes" id="UP000282002">
    <property type="component" value="Chromosome"/>
</dbReference>
<comment type="similarity">
    <text evidence="2">Belongs to the intradiol ring-cleavage dioxygenase family.</text>
</comment>
<evidence type="ECO:0000256" key="3">
    <source>
        <dbReference type="ARBA" id="ARBA00022723"/>
    </source>
</evidence>
<dbReference type="SUPFAM" id="SSF49482">
    <property type="entry name" value="Aromatic compound dioxygenase"/>
    <property type="match status" value="1"/>
</dbReference>
<dbReference type="EMBL" id="CP034328">
    <property type="protein sequence ID" value="AZL60036.1"/>
    <property type="molecule type" value="Genomic_DNA"/>
</dbReference>
<keyword evidence="7" id="KW-0408">Iron</keyword>
<comment type="cofactor">
    <cofactor evidence="1">
        <name>Fe(3+)</name>
        <dbReference type="ChEBI" id="CHEBI:29034"/>
    </cofactor>
</comment>
<keyword evidence="3" id="KW-0479">Metal-binding</keyword>
<dbReference type="AlphaFoldDB" id="A0A3S8U8Q0"/>
<evidence type="ECO:0000313" key="10">
    <source>
        <dbReference type="EMBL" id="AZL60036.1"/>
    </source>
</evidence>
<dbReference type="PANTHER" id="PTHR33711:SF7">
    <property type="entry name" value="INTRADIOL RING-CLEAVAGE DIOXYGENASES DOMAIN-CONTAINING PROTEIN-RELATED"/>
    <property type="match status" value="1"/>
</dbReference>
<dbReference type="Pfam" id="PF00775">
    <property type="entry name" value="Dioxygenase_C"/>
    <property type="match status" value="1"/>
</dbReference>
<keyword evidence="11" id="KW-1185">Reference proteome</keyword>
<dbReference type="PROSITE" id="PS00083">
    <property type="entry name" value="INTRADIOL_DIOXYGENAS"/>
    <property type="match status" value="1"/>
</dbReference>
<reference evidence="10 11" key="1">
    <citation type="submission" date="2018-12" db="EMBL/GenBank/DDBJ databases">
        <title>Complete genome sequencing of Tabrizicola sp. K13M18.</title>
        <authorList>
            <person name="Bae J.-W."/>
        </authorList>
    </citation>
    <scope>NUCLEOTIDE SEQUENCE [LARGE SCALE GENOMIC DNA]</scope>
    <source>
        <strain evidence="10 11">K13M18</strain>
    </source>
</reference>
<feature type="domain" description="Intradiol ring-cleavage dioxygenases" evidence="9">
    <location>
        <begin position="103"/>
        <end position="131"/>
    </location>
</feature>
<gene>
    <name evidence="10" type="ORF">EI545_15075</name>
</gene>
<sequence length="259" mass="29260">MNQRAKTVATEIVEAVRDVLRRNKVTFAEYRAGFMHLAKTQAAGEIPLMLDLFFNTTIVQIENESRKGSKADIQGPYFVPNVPFVDHEIAIEEEHKAMPRMVMRGKVVDMSGTPVAGAVIDVWHSTPDGRYSGIERHGNLDKKYYRGKIKTDSEGRYEVRSIIPVPYQVPNKGPTGQLLEEYMGVHSWRPAHIHYWVQAEGLRDVIRQAYFEGGDYVHDDCCEGGGDEFIVAEAYEDGVRVMEVDFQLEPAQTLVQAAE</sequence>
<dbReference type="GO" id="GO:0008199">
    <property type="term" value="F:ferric iron binding"/>
    <property type="evidence" value="ECO:0007669"/>
    <property type="project" value="InterPro"/>
</dbReference>